<accession>A0A921NY75</accession>
<reference evidence="11" key="1">
    <citation type="submission" date="2017-10" db="EMBL/GenBank/DDBJ databases">
        <title>Whole genome sequencing of members of genus Pseudoxanthomonas.</title>
        <authorList>
            <person name="Kumar S."/>
            <person name="Bansal K."/>
            <person name="Kaur A."/>
            <person name="Patil P."/>
            <person name="Sharma S."/>
            <person name="Patil P.B."/>
        </authorList>
    </citation>
    <scope>NUCLEOTIDE SEQUENCE</scope>
    <source>
        <strain evidence="11">DSM 22914</strain>
    </source>
</reference>
<dbReference type="Pfam" id="PF00263">
    <property type="entry name" value="Secretin"/>
    <property type="match status" value="1"/>
</dbReference>
<evidence type="ECO:0000256" key="8">
    <source>
        <dbReference type="RuleBase" id="RU004004"/>
    </source>
</evidence>
<evidence type="ECO:0000256" key="3">
    <source>
        <dbReference type="ARBA" id="ARBA00022448"/>
    </source>
</evidence>
<dbReference type="Pfam" id="PF03958">
    <property type="entry name" value="Secretin_N"/>
    <property type="match status" value="1"/>
</dbReference>
<evidence type="ECO:0000256" key="6">
    <source>
        <dbReference type="ARBA" id="ARBA00023136"/>
    </source>
</evidence>
<dbReference type="GO" id="GO:0009306">
    <property type="term" value="P:protein secretion"/>
    <property type="evidence" value="ECO:0007669"/>
    <property type="project" value="InterPro"/>
</dbReference>
<evidence type="ECO:0000259" key="10">
    <source>
        <dbReference type="SMART" id="SM00965"/>
    </source>
</evidence>
<dbReference type="GO" id="GO:0009279">
    <property type="term" value="C:cell outer membrane"/>
    <property type="evidence" value="ECO:0007669"/>
    <property type="project" value="UniProtKB-SubCell"/>
</dbReference>
<dbReference type="Pfam" id="PF11741">
    <property type="entry name" value="AMIN"/>
    <property type="match status" value="1"/>
</dbReference>
<dbReference type="InterPro" id="IPR013355">
    <property type="entry name" value="Pilus_4_PilQ"/>
</dbReference>
<dbReference type="PROSITE" id="PS00875">
    <property type="entry name" value="T2SP_D"/>
    <property type="match status" value="1"/>
</dbReference>
<dbReference type="Pfam" id="PF04351">
    <property type="entry name" value="PilP"/>
    <property type="match status" value="1"/>
</dbReference>
<dbReference type="Gene3D" id="3.30.1370.130">
    <property type="match status" value="1"/>
</dbReference>
<dbReference type="PANTHER" id="PTHR30604">
    <property type="entry name" value="PROTEIN TRANSPORT PROTEIN HOFQ"/>
    <property type="match status" value="1"/>
</dbReference>
<evidence type="ECO:0000256" key="2">
    <source>
        <dbReference type="ARBA" id="ARBA00006304"/>
    </source>
</evidence>
<dbReference type="SMART" id="SM00965">
    <property type="entry name" value="STN"/>
    <property type="match status" value="1"/>
</dbReference>
<dbReference type="InterPro" id="IPR007446">
    <property type="entry name" value="PilP"/>
</dbReference>
<dbReference type="InterPro" id="IPR005644">
    <property type="entry name" value="NolW-like"/>
</dbReference>
<dbReference type="Gene3D" id="3.30.1370.120">
    <property type="match status" value="1"/>
</dbReference>
<dbReference type="AlphaFoldDB" id="A0A921NY75"/>
<feature type="region of interest" description="Disordered" evidence="9">
    <location>
        <begin position="58"/>
        <end position="84"/>
    </location>
</feature>
<keyword evidence="4" id="KW-0732">Signal</keyword>
<protein>
    <submittedName>
        <fullName evidence="11">Type IV pilus secretin PilQ</fullName>
    </submittedName>
</protein>
<comment type="subcellular location">
    <subcellularLocation>
        <location evidence="1 8">Cell outer membrane</location>
    </subcellularLocation>
</comment>
<dbReference type="EMBL" id="PDWK01000029">
    <property type="protein sequence ID" value="KAF1689034.1"/>
    <property type="molecule type" value="Genomic_DNA"/>
</dbReference>
<dbReference type="OrthoDB" id="9779724at2"/>
<dbReference type="InterPro" id="IPR001775">
    <property type="entry name" value="GspD/PilQ"/>
</dbReference>
<evidence type="ECO:0000256" key="9">
    <source>
        <dbReference type="SAM" id="MobiDB-lite"/>
    </source>
</evidence>
<dbReference type="Pfam" id="PF07660">
    <property type="entry name" value="STN"/>
    <property type="match status" value="1"/>
</dbReference>
<comment type="similarity">
    <text evidence="2">Belongs to the bacterial secretin family. PilQ subfamily.</text>
</comment>
<keyword evidence="12" id="KW-1185">Reference proteome</keyword>
<dbReference type="InterPro" id="IPR021731">
    <property type="entry name" value="AMIN_dom"/>
</dbReference>
<comment type="caution">
    <text evidence="11">The sequence shown here is derived from an EMBL/GenBank/DDBJ whole genome shotgun (WGS) entry which is preliminary data.</text>
</comment>
<feature type="domain" description="Secretin/TonB short N-terminal" evidence="10">
    <location>
        <begin position="378"/>
        <end position="426"/>
    </location>
</feature>
<dbReference type="InterPro" id="IPR038591">
    <property type="entry name" value="NolW-like_sf"/>
</dbReference>
<dbReference type="PANTHER" id="PTHR30604:SF1">
    <property type="entry name" value="DNA UTILIZATION PROTEIN HOFQ"/>
    <property type="match status" value="1"/>
</dbReference>
<keyword evidence="3 8" id="KW-0813">Transport</keyword>
<dbReference type="NCBIfam" id="TIGR02515">
    <property type="entry name" value="IV_pilus_PilQ"/>
    <property type="match status" value="1"/>
</dbReference>
<dbReference type="InterPro" id="IPR051808">
    <property type="entry name" value="Type_IV_pilus_biogenesis"/>
</dbReference>
<evidence type="ECO:0000313" key="11">
    <source>
        <dbReference type="EMBL" id="KAF1689034.1"/>
    </source>
</evidence>
<dbReference type="InterPro" id="IPR004846">
    <property type="entry name" value="T2SS/T3SS_dom"/>
</dbReference>
<dbReference type="RefSeq" id="WP_162124423.1">
    <property type="nucleotide sequence ID" value="NZ_PDWK01000029.1"/>
</dbReference>
<proteinExistence type="inferred from homology"/>
<evidence type="ECO:0000256" key="5">
    <source>
        <dbReference type="ARBA" id="ARBA00022927"/>
    </source>
</evidence>
<dbReference type="InterPro" id="IPR011662">
    <property type="entry name" value="Secretin/TonB_short_N"/>
</dbReference>
<dbReference type="Gene3D" id="2.60.40.3470">
    <property type="match status" value="1"/>
</dbReference>
<sequence>MLALALGACARGVTSTPGDAPNLEKWVAEVRARPAPPLEPLPVMQQFETFEYSAQDRRDPFSDAWNNPDGGVGLRPDPNRRKEPLEQFPLDSLDMVGTIGTGPNLVALVMAPDKVTHRVRPGTYMGQADGRVTAVYEDRIELVELVPDGAGGWLERPAAIALEDQWLGDSTMTVTNAQSLRTLRRPAILRACGLGLAIALSTAAVHAAEPAAAAGSAQEAKASVSHIDFRRGEGGAGRLVLRFDGEGVTPDLRSQDGSVVVDVARATLPANLQRSLDVVDFATPVQRIDARPYGGGVQLVLATRGEYESLAYQSGNEYVVEVTPRAGEPAVGAVNADSVAAARARLEARPYSGRPVTFNFQDVPVRTVLQLIAEESNLNIVASDTVQGNVTLRLVNVPWDQALDIVLRAKGLDKRRDGNVIWVAPQPELAAFEKAKEDARIDLDNRVDLITDYVQINYHSAAAIYKALTEARGIGGQTGQGGTNQNETGFLSPRGRIVADERTNTLMISDIPKKVAQMRELISVIDRPVDQVLIEGRIVVATDSFARELGARFGISGNRDNVYFSGNLDANTQNRNSDVDAQRANANLLRDWQMQRDAALAAGNPVPPMPVLNSSTITRGLNVNLPVPSAMNPAGLALSILNAGYLLDVELSAMQEERRGEVISNPRVVTSNQREAIIRQGREVGYVTMTGAAGAVATPNVQFKDVLLELKVVPTITHDNRVFLDVNVKKDEVIGYLDTSIGTVPEIAKREVNTAVLVDDGQTVVIGGVYEFTDSNSVAKVPFLGDVPFLGALFKKKGRSKEKAELLIFLTPKVMRVEKRA</sequence>
<name>A0A921NY75_9GAMM</name>
<keyword evidence="7" id="KW-0998">Cell outer membrane</keyword>
<dbReference type="Gene3D" id="2.30.30.830">
    <property type="match status" value="1"/>
</dbReference>
<dbReference type="Proteomes" id="UP000717981">
    <property type="component" value="Unassembled WGS sequence"/>
</dbReference>
<keyword evidence="5" id="KW-0653">Protein transport</keyword>
<evidence type="ECO:0000256" key="7">
    <source>
        <dbReference type="ARBA" id="ARBA00023237"/>
    </source>
</evidence>
<gene>
    <name evidence="11" type="ORF">CR938_07475</name>
</gene>
<evidence type="ECO:0000256" key="1">
    <source>
        <dbReference type="ARBA" id="ARBA00004442"/>
    </source>
</evidence>
<evidence type="ECO:0000256" key="4">
    <source>
        <dbReference type="ARBA" id="ARBA00022729"/>
    </source>
</evidence>
<dbReference type="PRINTS" id="PR00811">
    <property type="entry name" value="BCTERIALGSPD"/>
</dbReference>
<evidence type="ECO:0000313" key="12">
    <source>
        <dbReference type="Proteomes" id="UP000717981"/>
    </source>
</evidence>
<keyword evidence="6" id="KW-0472">Membrane</keyword>
<organism evidence="11 12">
    <name type="scientific">Pseudoxanthomonas taiwanensis</name>
    <dbReference type="NCBI Taxonomy" id="176598"/>
    <lineage>
        <taxon>Bacteria</taxon>
        <taxon>Pseudomonadati</taxon>
        <taxon>Pseudomonadota</taxon>
        <taxon>Gammaproteobacteria</taxon>
        <taxon>Lysobacterales</taxon>
        <taxon>Lysobacteraceae</taxon>
        <taxon>Pseudoxanthomonas</taxon>
    </lineage>
</organism>
<dbReference type="InterPro" id="IPR004845">
    <property type="entry name" value="T2SS_GspD_CS"/>
</dbReference>